<keyword evidence="2" id="KW-0472">Membrane</keyword>
<dbReference type="AlphaFoldDB" id="A0A2T0TPX8"/>
<evidence type="ECO:0000313" key="4">
    <source>
        <dbReference type="Proteomes" id="UP000239210"/>
    </source>
</evidence>
<keyword evidence="4" id="KW-1185">Reference proteome</keyword>
<name>A0A2T0TPX8_9ACTN</name>
<accession>A0A2T0TPX8</accession>
<comment type="caution">
    <text evidence="3">The sequence shown here is derived from an EMBL/GenBank/DDBJ whole genome shotgun (WGS) entry which is preliminary data.</text>
</comment>
<gene>
    <name evidence="3" type="ORF">LY71_11236</name>
</gene>
<evidence type="ECO:0000256" key="2">
    <source>
        <dbReference type="SAM" id="Phobius"/>
    </source>
</evidence>
<reference evidence="3 4" key="1">
    <citation type="submission" date="2018-03" db="EMBL/GenBank/DDBJ databases">
        <title>Genomic Encyclopedia of Archaeal and Bacterial Type Strains, Phase II (KMG-II): from individual species to whole genera.</title>
        <authorList>
            <person name="Goeker M."/>
        </authorList>
    </citation>
    <scope>NUCLEOTIDE SEQUENCE [LARGE SCALE GENOMIC DNA]</scope>
    <source>
        <strain evidence="3 4">DSM 45416</strain>
    </source>
</reference>
<feature type="region of interest" description="Disordered" evidence="1">
    <location>
        <begin position="1"/>
        <end position="55"/>
    </location>
</feature>
<dbReference type="EMBL" id="PVTG01000012">
    <property type="protein sequence ID" value="PRY47681.1"/>
    <property type="molecule type" value="Genomic_DNA"/>
</dbReference>
<dbReference type="Proteomes" id="UP000239210">
    <property type="component" value="Unassembled WGS sequence"/>
</dbReference>
<feature type="transmembrane region" description="Helical" evidence="2">
    <location>
        <begin position="65"/>
        <end position="86"/>
    </location>
</feature>
<feature type="transmembrane region" description="Helical" evidence="2">
    <location>
        <begin position="146"/>
        <end position="165"/>
    </location>
</feature>
<evidence type="ECO:0000313" key="3">
    <source>
        <dbReference type="EMBL" id="PRY47681.1"/>
    </source>
</evidence>
<proteinExistence type="predicted"/>
<sequence length="206" mass="21011">MDGARSGGTAEATPAPHRPAAEQPLPRRPVTDPRQRAVPPRPPVTSDVAPPGPPPVPCRPRAVRVAALLCWAGALAAVLGLLAALLDREALDARLTATASSGDPAATAAEVADAVAVTVALVVGAVGLGVALTAGAAALAVRRRSWARWLLLVVLLPTLLALDVAQSTVAGDADLDRVALVVAAGCLLLVPVPLFLRSARAWYRAR</sequence>
<evidence type="ECO:0000256" key="1">
    <source>
        <dbReference type="SAM" id="MobiDB-lite"/>
    </source>
</evidence>
<organism evidence="3 4">
    <name type="scientific">Geodermatophilus tzadiensis</name>
    <dbReference type="NCBI Taxonomy" id="1137988"/>
    <lineage>
        <taxon>Bacteria</taxon>
        <taxon>Bacillati</taxon>
        <taxon>Actinomycetota</taxon>
        <taxon>Actinomycetes</taxon>
        <taxon>Geodermatophilales</taxon>
        <taxon>Geodermatophilaceae</taxon>
        <taxon>Geodermatophilus</taxon>
    </lineage>
</organism>
<feature type="transmembrane region" description="Helical" evidence="2">
    <location>
        <begin position="114"/>
        <end position="139"/>
    </location>
</feature>
<protein>
    <submittedName>
        <fullName evidence="3">Uncharacterized protein</fullName>
    </submittedName>
</protein>
<keyword evidence="2" id="KW-0812">Transmembrane</keyword>
<keyword evidence="2" id="KW-1133">Transmembrane helix</keyword>
<feature type="transmembrane region" description="Helical" evidence="2">
    <location>
        <begin position="177"/>
        <end position="196"/>
    </location>
</feature>